<sequence length="165" mass="17510">MKKTVTITYPATTERVAAMLADPQYLRQRLGRIGLEEADVDVAARGRGFVSTLSGTVPPSRLPQAAARFVRSAVGFTLSESWDEPADDGSRRGSLDVTVSGAPVRLGASSRLAASSPQSTRLTMDLELSVSVPLIGRTLEDKAMGMVGAVVADEEKRAAAWLAQH</sequence>
<dbReference type="GeneID" id="81708937"/>
<protein>
    <submittedName>
        <fullName evidence="1">DUF2505 domain-containing protein</fullName>
    </submittedName>
</protein>
<dbReference type="Pfam" id="PF10698">
    <property type="entry name" value="DUF2505"/>
    <property type="match status" value="1"/>
</dbReference>
<dbReference type="AlphaFoldDB" id="A0A2I1KRH1"/>
<gene>
    <name evidence="1" type="ORF">CYJ26_08325</name>
</gene>
<accession>A0A2I1KRH1</accession>
<comment type="caution">
    <text evidence="1">The sequence shown here is derived from an EMBL/GenBank/DDBJ whole genome shotgun (WGS) entry which is preliminary data.</text>
</comment>
<evidence type="ECO:0000313" key="2">
    <source>
        <dbReference type="Proteomes" id="UP000234778"/>
    </source>
</evidence>
<evidence type="ECO:0000313" key="1">
    <source>
        <dbReference type="EMBL" id="PKY98226.1"/>
    </source>
</evidence>
<dbReference type="EMBL" id="PKHA01000009">
    <property type="protein sequence ID" value="PKY98226.1"/>
    <property type="molecule type" value="Genomic_DNA"/>
</dbReference>
<dbReference type="Proteomes" id="UP000234778">
    <property type="component" value="Unassembled WGS sequence"/>
</dbReference>
<proteinExistence type="predicted"/>
<dbReference type="InterPro" id="IPR019639">
    <property type="entry name" value="DUF2505"/>
</dbReference>
<reference evidence="1 2" key="1">
    <citation type="submission" date="2017-12" db="EMBL/GenBank/DDBJ databases">
        <title>Phylogenetic diversity of female urinary microbiome.</title>
        <authorList>
            <person name="Thomas-White K."/>
            <person name="Wolfe A.J."/>
        </authorList>
    </citation>
    <scope>NUCLEOTIDE SEQUENCE [LARGE SCALE GENOMIC DNA]</scope>
    <source>
        <strain evidence="1 2">UMB0319</strain>
    </source>
</reference>
<organism evidence="1 2">
    <name type="scientific">Actinomyces urogenitalis</name>
    <dbReference type="NCBI Taxonomy" id="103621"/>
    <lineage>
        <taxon>Bacteria</taxon>
        <taxon>Bacillati</taxon>
        <taxon>Actinomycetota</taxon>
        <taxon>Actinomycetes</taxon>
        <taxon>Actinomycetales</taxon>
        <taxon>Actinomycetaceae</taxon>
        <taxon>Actinomyces</taxon>
    </lineage>
</organism>
<dbReference type="RefSeq" id="WP_006549289.1">
    <property type="nucleotide sequence ID" value="NZ_CP136961.1"/>
</dbReference>
<name>A0A2I1KRH1_9ACTO</name>